<organism evidence="3 4">
    <name type="scientific">Paraeggerthella hongkongensis</name>
    <dbReference type="NCBI Taxonomy" id="230658"/>
    <lineage>
        <taxon>Bacteria</taxon>
        <taxon>Bacillati</taxon>
        <taxon>Actinomycetota</taxon>
        <taxon>Coriobacteriia</taxon>
        <taxon>Eggerthellales</taxon>
        <taxon>Eggerthellaceae</taxon>
        <taxon>Paraeggerthella</taxon>
    </lineage>
</organism>
<dbReference type="PANTHER" id="PTHR30134:SF1">
    <property type="entry name" value="COBW_HYPB_UREG NUCLEOTIDE-BINDING DOMAIN-CONTAINING PROTEIN"/>
    <property type="match status" value="1"/>
</dbReference>
<dbReference type="EMBL" id="QICD01000021">
    <property type="protein sequence ID" value="RNL41348.1"/>
    <property type="molecule type" value="Genomic_DNA"/>
</dbReference>
<dbReference type="GO" id="GO:0051604">
    <property type="term" value="P:protein maturation"/>
    <property type="evidence" value="ECO:0007669"/>
    <property type="project" value="InterPro"/>
</dbReference>
<dbReference type="RefSeq" id="WP_123192645.1">
    <property type="nucleotide sequence ID" value="NZ_QICD01000021.1"/>
</dbReference>
<evidence type="ECO:0000313" key="4">
    <source>
        <dbReference type="Proteomes" id="UP000278632"/>
    </source>
</evidence>
<dbReference type="Pfam" id="PF02492">
    <property type="entry name" value="cobW"/>
    <property type="match status" value="1"/>
</dbReference>
<dbReference type="InterPro" id="IPR003495">
    <property type="entry name" value="CobW/HypB/UreG_nucleotide-bd"/>
</dbReference>
<dbReference type="Proteomes" id="UP000278632">
    <property type="component" value="Unassembled WGS sequence"/>
</dbReference>
<comment type="caution">
    <text evidence="3">The sequence shown here is derived from an EMBL/GenBank/DDBJ whole genome shotgun (WGS) entry which is preliminary data.</text>
</comment>
<evidence type="ECO:0000259" key="2">
    <source>
        <dbReference type="Pfam" id="PF02492"/>
    </source>
</evidence>
<sequence>MDKVVLFSGSSAVGKTAVLRWAAPTLAHRGCPPALCKIDCISDEDRHVFAGLGLPAVSGISGDICPDHFLVSNLADLWEWSRDQNASCLLIETAGLCHRCSPATRNMLAGCVVDATASCKAPEHLGPMLTQADFVVVSKTDMVSQAEREIVCANIARINPHAAVFAIDGLAGYGVDELCDWIMEQAPPPTLEGDTLRHTMPSGVCSYCVGERRVGSAFQQGVVGKMTFEDQPAVPGKSASRQKAPLTAYQKGGSPCMR</sequence>
<feature type="region of interest" description="Disordered" evidence="1">
    <location>
        <begin position="232"/>
        <end position="258"/>
    </location>
</feature>
<dbReference type="OrthoDB" id="9777530at2"/>
<feature type="domain" description="CobW/HypB/UreG nucleotide-binding" evidence="2">
    <location>
        <begin position="4"/>
        <end position="165"/>
    </location>
</feature>
<proteinExistence type="predicted"/>
<evidence type="ECO:0000256" key="1">
    <source>
        <dbReference type="SAM" id="MobiDB-lite"/>
    </source>
</evidence>
<dbReference type="GO" id="GO:0008270">
    <property type="term" value="F:zinc ion binding"/>
    <property type="evidence" value="ECO:0007669"/>
    <property type="project" value="TreeGrafter"/>
</dbReference>
<dbReference type="GO" id="GO:0016151">
    <property type="term" value="F:nickel cation binding"/>
    <property type="evidence" value="ECO:0007669"/>
    <property type="project" value="InterPro"/>
</dbReference>
<reference evidence="4" key="1">
    <citation type="submission" date="2018-05" db="EMBL/GenBank/DDBJ databases">
        <title>Genome Sequencing of selected type strains of the family Eggerthellaceae.</title>
        <authorList>
            <person name="Danylec N."/>
            <person name="Stoll D.A."/>
            <person name="Doetsch A."/>
            <person name="Huch M."/>
        </authorList>
    </citation>
    <scope>NUCLEOTIDE SEQUENCE [LARGE SCALE GENOMIC DNA]</scope>
    <source>
        <strain evidence="4">DSM 16106</strain>
    </source>
</reference>
<dbReference type="PANTHER" id="PTHR30134">
    <property type="entry name" value="HYDROGENASE PROTEIN ASSEMBLY PROTEIN, NICKEL CHAPERONE"/>
    <property type="match status" value="1"/>
</dbReference>
<gene>
    <name evidence="3" type="ORF">DMP08_09415</name>
</gene>
<dbReference type="InterPro" id="IPR027417">
    <property type="entry name" value="P-loop_NTPase"/>
</dbReference>
<dbReference type="GO" id="GO:0003924">
    <property type="term" value="F:GTPase activity"/>
    <property type="evidence" value="ECO:0007669"/>
    <property type="project" value="InterPro"/>
</dbReference>
<dbReference type="SUPFAM" id="SSF52540">
    <property type="entry name" value="P-loop containing nucleoside triphosphate hydrolases"/>
    <property type="match status" value="1"/>
</dbReference>
<protein>
    <submittedName>
        <fullName evidence="3">Cobalamin biosynthesis protein P47K</fullName>
    </submittedName>
</protein>
<keyword evidence="4" id="KW-1185">Reference proteome</keyword>
<name>A0A3N0B309_9ACTN</name>
<dbReference type="InterPro" id="IPR004392">
    <property type="entry name" value="Hyd_mat_HypB"/>
</dbReference>
<dbReference type="Gene3D" id="3.40.50.300">
    <property type="entry name" value="P-loop containing nucleotide triphosphate hydrolases"/>
    <property type="match status" value="1"/>
</dbReference>
<evidence type="ECO:0000313" key="3">
    <source>
        <dbReference type="EMBL" id="RNL41348.1"/>
    </source>
</evidence>
<accession>A0A3N0B309</accession>
<dbReference type="AlphaFoldDB" id="A0A3N0B309"/>